<evidence type="ECO:0000313" key="1">
    <source>
        <dbReference type="EMBL" id="KAJ5220509.1"/>
    </source>
</evidence>
<dbReference type="EMBL" id="JAPQKS010000007">
    <property type="protein sequence ID" value="KAJ5220509.1"/>
    <property type="molecule type" value="Genomic_DNA"/>
</dbReference>
<comment type="caution">
    <text evidence="1">The sequence shown here is derived from an EMBL/GenBank/DDBJ whole genome shotgun (WGS) entry which is preliminary data.</text>
</comment>
<dbReference type="GO" id="GO:0008483">
    <property type="term" value="F:transaminase activity"/>
    <property type="evidence" value="ECO:0007669"/>
    <property type="project" value="UniProtKB-KW"/>
</dbReference>
<dbReference type="AlphaFoldDB" id="A0A9W9NKS1"/>
<reference evidence="1" key="2">
    <citation type="journal article" date="2023" name="IMA Fungus">
        <title>Comparative genomic study of the Penicillium genus elucidates a diverse pangenome and 15 lateral gene transfer events.</title>
        <authorList>
            <person name="Petersen C."/>
            <person name="Sorensen T."/>
            <person name="Nielsen M.R."/>
            <person name="Sondergaard T.E."/>
            <person name="Sorensen J.L."/>
            <person name="Fitzpatrick D.A."/>
            <person name="Frisvad J.C."/>
            <person name="Nielsen K.L."/>
        </authorList>
    </citation>
    <scope>NUCLEOTIDE SEQUENCE</scope>
    <source>
        <strain evidence="1">IBT 19713</strain>
    </source>
</reference>
<sequence length="152" mass="17345">MWLTLSLKWELCAREHIITQTVSQLDLPSYQKTREMLSQELIQESSVSSSRARTTISSISSDKIDRVRFQTLTWTIATVDNLTGTGSLQLIRTVTLSPQRLYSRVSLVQRQIFESLGFPCESFRHFDFMPYRPTLEQAEPGFAVVPRACAIA</sequence>
<protein>
    <submittedName>
        <fullName evidence="1">Aromatic-amino-acid aminotransferase</fullName>
    </submittedName>
</protein>
<gene>
    <name evidence="1" type="ORF">N7468_009713</name>
</gene>
<organism evidence="1 2">
    <name type="scientific">Penicillium chermesinum</name>
    <dbReference type="NCBI Taxonomy" id="63820"/>
    <lineage>
        <taxon>Eukaryota</taxon>
        <taxon>Fungi</taxon>
        <taxon>Dikarya</taxon>
        <taxon>Ascomycota</taxon>
        <taxon>Pezizomycotina</taxon>
        <taxon>Eurotiomycetes</taxon>
        <taxon>Eurotiomycetidae</taxon>
        <taxon>Eurotiales</taxon>
        <taxon>Aspergillaceae</taxon>
        <taxon>Penicillium</taxon>
    </lineage>
</organism>
<dbReference type="Proteomes" id="UP001150941">
    <property type="component" value="Unassembled WGS sequence"/>
</dbReference>
<keyword evidence="1" id="KW-0032">Aminotransferase</keyword>
<accession>A0A9W9NKS1</accession>
<dbReference type="RefSeq" id="XP_058327339.1">
    <property type="nucleotide sequence ID" value="XM_058479009.1"/>
</dbReference>
<reference evidence="1" key="1">
    <citation type="submission" date="2022-11" db="EMBL/GenBank/DDBJ databases">
        <authorList>
            <person name="Petersen C."/>
        </authorList>
    </citation>
    <scope>NUCLEOTIDE SEQUENCE</scope>
    <source>
        <strain evidence="1">IBT 19713</strain>
    </source>
</reference>
<proteinExistence type="predicted"/>
<dbReference type="GeneID" id="83206312"/>
<evidence type="ECO:0000313" key="2">
    <source>
        <dbReference type="Proteomes" id="UP001150941"/>
    </source>
</evidence>
<keyword evidence="1" id="KW-0808">Transferase</keyword>
<keyword evidence="2" id="KW-1185">Reference proteome</keyword>
<name>A0A9W9NKS1_9EURO</name>